<evidence type="ECO:0000256" key="1">
    <source>
        <dbReference type="SAM" id="MobiDB-lite"/>
    </source>
</evidence>
<feature type="compositionally biased region" description="Basic and acidic residues" evidence="1">
    <location>
        <begin position="1"/>
        <end position="19"/>
    </location>
</feature>
<name>A0ABQ3SLW6_9ACTN</name>
<feature type="region of interest" description="Disordered" evidence="1">
    <location>
        <begin position="1"/>
        <end position="20"/>
    </location>
</feature>
<evidence type="ECO:0000313" key="3">
    <source>
        <dbReference type="Proteomes" id="UP000613974"/>
    </source>
</evidence>
<organism evidence="2 3">
    <name type="scientific">Streptomyces nojiriensis</name>
    <dbReference type="NCBI Taxonomy" id="66374"/>
    <lineage>
        <taxon>Bacteria</taxon>
        <taxon>Bacillati</taxon>
        <taxon>Actinomycetota</taxon>
        <taxon>Actinomycetes</taxon>
        <taxon>Kitasatosporales</taxon>
        <taxon>Streptomycetaceae</taxon>
        <taxon>Streptomyces</taxon>
    </lineage>
</organism>
<dbReference type="EMBL" id="BNEC01000005">
    <property type="protein sequence ID" value="GHI69037.1"/>
    <property type="molecule type" value="Genomic_DNA"/>
</dbReference>
<protein>
    <submittedName>
        <fullName evidence="2">Uncharacterized protein</fullName>
    </submittedName>
</protein>
<keyword evidence="3" id="KW-1185">Reference proteome</keyword>
<comment type="caution">
    <text evidence="2">The sequence shown here is derived from an EMBL/GenBank/DDBJ whole genome shotgun (WGS) entry which is preliminary data.</text>
</comment>
<evidence type="ECO:0000313" key="2">
    <source>
        <dbReference type="EMBL" id="GHI69037.1"/>
    </source>
</evidence>
<dbReference type="Proteomes" id="UP000613974">
    <property type="component" value="Unassembled WGS sequence"/>
</dbReference>
<proteinExistence type="predicted"/>
<reference evidence="3" key="1">
    <citation type="submission" date="2023-07" db="EMBL/GenBank/DDBJ databases">
        <title>Whole genome shotgun sequence of Streptomyces nojiriensis NBRC 13794.</title>
        <authorList>
            <person name="Komaki H."/>
            <person name="Tamura T."/>
        </authorList>
    </citation>
    <scope>NUCLEOTIDE SEQUENCE [LARGE SCALE GENOMIC DNA]</scope>
    <source>
        <strain evidence="3">NBRC 13794</strain>
    </source>
</reference>
<feature type="region of interest" description="Disordered" evidence="1">
    <location>
        <begin position="33"/>
        <end position="63"/>
    </location>
</feature>
<gene>
    <name evidence="2" type="ORF">Snoj_29550</name>
</gene>
<sequence length="63" mass="7199">MGGMPDKRQEPGKRREEQQRLLFVPRLRSAVERAGSGRQVRRIPRESYQGCPSEGDSRMPSNS</sequence>
<accession>A0ABQ3SLW6</accession>